<keyword evidence="4" id="KW-1185">Reference proteome</keyword>
<protein>
    <recommendedName>
        <fullName evidence="2">Cell division protein FtsQ/DivIB C-terminal domain-containing protein</fullName>
    </recommendedName>
</protein>
<gene>
    <name evidence="3" type="ORF">LPB138_13440</name>
</gene>
<sequence>MKVNWIYIKGVLLIGLVSFLFGFSNYKNSSQKVSDIDIQFEQGDNLFMSYEMVNKLLIQNGGSVKNQAKSLIDLNELENHVLAHPMVENATSFLTVDGRLKTRIKQRTPIGRINTSSESYYIDRQGEEMPLSENYSARVPLVTGILKEQNMDDLYSLLTYIHGDDFLTKQIVGVHVFDENQFKLMTRIGGHEIDLGKIDHLQTKFKNLKAFYNHTMVNKTIENYNKISLKYNNQVVCTKKNE</sequence>
<keyword evidence="1" id="KW-0472">Membrane</keyword>
<evidence type="ECO:0000313" key="3">
    <source>
        <dbReference type="EMBL" id="AOW21622.1"/>
    </source>
</evidence>
<dbReference type="KEGG" id="lul:LPB138_13440"/>
<dbReference type="InterPro" id="IPR005548">
    <property type="entry name" value="Cell_div_FtsQ/DivIB_C"/>
</dbReference>
<proteinExistence type="predicted"/>
<keyword evidence="1" id="KW-1133">Transmembrane helix</keyword>
<organism evidence="3 4">
    <name type="scientific">Urechidicola croceus</name>
    <dbReference type="NCBI Taxonomy" id="1850246"/>
    <lineage>
        <taxon>Bacteria</taxon>
        <taxon>Pseudomonadati</taxon>
        <taxon>Bacteroidota</taxon>
        <taxon>Flavobacteriia</taxon>
        <taxon>Flavobacteriales</taxon>
        <taxon>Flavobacteriaceae</taxon>
        <taxon>Urechidicola</taxon>
    </lineage>
</organism>
<evidence type="ECO:0000259" key="2">
    <source>
        <dbReference type="Pfam" id="PF03799"/>
    </source>
</evidence>
<reference evidence="3 4" key="1">
    <citation type="submission" date="2016-10" db="EMBL/GenBank/DDBJ databases">
        <title>Lutibacter sp. LPB0138, isolated from marine gastropod.</title>
        <authorList>
            <person name="Kim E."/>
            <person name="Yi H."/>
        </authorList>
    </citation>
    <scope>NUCLEOTIDE SEQUENCE [LARGE SCALE GENOMIC DNA]</scope>
    <source>
        <strain evidence="3 4">LPB0138</strain>
    </source>
</reference>
<feature type="domain" description="Cell division protein FtsQ/DivIB C-terminal" evidence="2">
    <location>
        <begin position="113"/>
        <end position="215"/>
    </location>
</feature>
<dbReference type="STRING" id="1850246.LPB138_13440"/>
<keyword evidence="1" id="KW-0812">Transmembrane</keyword>
<dbReference type="Pfam" id="PF03799">
    <property type="entry name" value="FtsQ_DivIB_C"/>
    <property type="match status" value="1"/>
</dbReference>
<dbReference type="Proteomes" id="UP000176050">
    <property type="component" value="Chromosome"/>
</dbReference>
<evidence type="ECO:0000313" key="4">
    <source>
        <dbReference type="Proteomes" id="UP000176050"/>
    </source>
</evidence>
<dbReference type="OrthoDB" id="1466667at2"/>
<dbReference type="RefSeq" id="WP_070237782.1">
    <property type="nucleotide sequence ID" value="NZ_CP017478.1"/>
</dbReference>
<accession>A0A1D8PAN0</accession>
<evidence type="ECO:0000256" key="1">
    <source>
        <dbReference type="SAM" id="Phobius"/>
    </source>
</evidence>
<dbReference type="GO" id="GO:0051301">
    <property type="term" value="P:cell division"/>
    <property type="evidence" value="ECO:0007669"/>
    <property type="project" value="UniProtKB-KW"/>
</dbReference>
<feature type="transmembrane region" description="Helical" evidence="1">
    <location>
        <begin position="6"/>
        <end position="23"/>
    </location>
</feature>
<dbReference type="AlphaFoldDB" id="A0A1D8PAN0"/>
<dbReference type="EMBL" id="CP017478">
    <property type="protein sequence ID" value="AOW21622.1"/>
    <property type="molecule type" value="Genomic_DNA"/>
</dbReference>
<name>A0A1D8PAN0_9FLAO</name>